<evidence type="ECO:0000313" key="3">
    <source>
        <dbReference type="Proteomes" id="UP000299102"/>
    </source>
</evidence>
<evidence type="ECO:0000259" key="1">
    <source>
        <dbReference type="Pfam" id="PF25532"/>
    </source>
</evidence>
<comment type="caution">
    <text evidence="2">The sequence shown here is derived from an EMBL/GenBank/DDBJ whole genome shotgun (WGS) entry which is preliminary data.</text>
</comment>
<dbReference type="Proteomes" id="UP000299102">
    <property type="component" value="Unassembled WGS sequence"/>
</dbReference>
<reference evidence="2 3" key="1">
    <citation type="journal article" date="2019" name="Commun. Biol.">
        <title>The bagworm genome reveals a unique fibroin gene that provides high tensile strength.</title>
        <authorList>
            <person name="Kono N."/>
            <person name="Nakamura H."/>
            <person name="Ohtoshi R."/>
            <person name="Tomita M."/>
            <person name="Numata K."/>
            <person name="Arakawa K."/>
        </authorList>
    </citation>
    <scope>NUCLEOTIDE SEQUENCE [LARGE SCALE GENOMIC DNA]</scope>
</reference>
<organism evidence="2 3">
    <name type="scientific">Eumeta variegata</name>
    <name type="common">Bagworm moth</name>
    <name type="synonym">Eumeta japonica</name>
    <dbReference type="NCBI Taxonomy" id="151549"/>
    <lineage>
        <taxon>Eukaryota</taxon>
        <taxon>Metazoa</taxon>
        <taxon>Ecdysozoa</taxon>
        <taxon>Arthropoda</taxon>
        <taxon>Hexapoda</taxon>
        <taxon>Insecta</taxon>
        <taxon>Pterygota</taxon>
        <taxon>Neoptera</taxon>
        <taxon>Endopterygota</taxon>
        <taxon>Lepidoptera</taxon>
        <taxon>Glossata</taxon>
        <taxon>Ditrysia</taxon>
        <taxon>Tineoidea</taxon>
        <taxon>Psychidae</taxon>
        <taxon>Oiketicinae</taxon>
        <taxon>Eumeta</taxon>
    </lineage>
</organism>
<sequence length="222" mass="24671">MIPTTIPLSSPIRDLFSMLSLALDYDRSPAIGSEPVLDLVKLFNLSITNNGRIKKIYLRVDTRAMSKMSGDAYPPNKPSLLSDWGTLSRSNRYAGDSRSIKLSYSASESKQRASIKWLLSKAFNNRVPENLQEPFYRDHESVLWQVNNHTSRAFEPVRATVVPSTATRTLLPAQTRRRSKNILNNGRRGLSRAGKNSLLKYEKAAVVFAGGATIATVSSRAT</sequence>
<dbReference type="EMBL" id="BGZK01000700">
    <property type="protein sequence ID" value="GBP56749.1"/>
    <property type="molecule type" value="Genomic_DNA"/>
</dbReference>
<dbReference type="OrthoDB" id="2125658at2759"/>
<protein>
    <submittedName>
        <fullName evidence="2">Patronin</fullName>
    </submittedName>
</protein>
<dbReference type="STRING" id="151549.A0A4C1X318"/>
<dbReference type="AlphaFoldDB" id="A0A4C1X318"/>
<evidence type="ECO:0000313" key="2">
    <source>
        <dbReference type="EMBL" id="GBP56749.1"/>
    </source>
</evidence>
<accession>A0A4C1X318</accession>
<gene>
    <name evidence="2" type="primary">Patronin</name>
    <name evidence="2" type="ORF">EVAR_37005_1</name>
</gene>
<dbReference type="InterPro" id="IPR058042">
    <property type="entry name" value="CAMSAP_N"/>
</dbReference>
<name>A0A4C1X318_EUMVA</name>
<dbReference type="Pfam" id="PF25532">
    <property type="entry name" value="CH_CAMSAP2_N"/>
    <property type="match status" value="1"/>
</dbReference>
<feature type="domain" description="CASAMP N-terminal" evidence="1">
    <location>
        <begin position="103"/>
        <end position="141"/>
    </location>
</feature>
<keyword evidence="3" id="KW-1185">Reference proteome</keyword>
<proteinExistence type="predicted"/>